<comment type="caution">
    <text evidence="1">The sequence shown here is derived from an EMBL/GenBank/DDBJ whole genome shotgun (WGS) entry which is preliminary data.</text>
</comment>
<accession>M2YAJ5</accession>
<dbReference type="Proteomes" id="UP000054226">
    <property type="component" value="Unassembled WGS sequence"/>
</dbReference>
<organism evidence="1 2">
    <name type="scientific">Amycolatopsis decaplanina DSM 44594</name>
    <dbReference type="NCBI Taxonomy" id="1284240"/>
    <lineage>
        <taxon>Bacteria</taxon>
        <taxon>Bacillati</taxon>
        <taxon>Actinomycetota</taxon>
        <taxon>Actinomycetes</taxon>
        <taxon>Pseudonocardiales</taxon>
        <taxon>Pseudonocardiaceae</taxon>
        <taxon>Amycolatopsis</taxon>
    </lineage>
</organism>
<name>M2YAJ5_9PSEU</name>
<gene>
    <name evidence="1" type="ORF">H074_18538</name>
</gene>
<dbReference type="AlphaFoldDB" id="M2YAJ5"/>
<reference evidence="1 2" key="1">
    <citation type="journal article" date="2013" name="Genome Announc.">
        <title>Draft Genome Sequence of Amycolatopsis decaplanina Strain DSM 44594T.</title>
        <authorList>
            <person name="Kaur N."/>
            <person name="Kumar S."/>
            <person name="Bala M."/>
            <person name="Raghava G.P."/>
            <person name="Mayilraj S."/>
        </authorList>
    </citation>
    <scope>NUCLEOTIDE SEQUENCE [LARGE SCALE GENOMIC DNA]</scope>
    <source>
        <strain evidence="1 2">DSM 44594</strain>
    </source>
</reference>
<dbReference type="EMBL" id="AOHO01000055">
    <property type="protein sequence ID" value="EME58605.1"/>
    <property type="molecule type" value="Genomic_DNA"/>
</dbReference>
<evidence type="ECO:0000313" key="2">
    <source>
        <dbReference type="Proteomes" id="UP000054226"/>
    </source>
</evidence>
<sequence length="74" mass="8223">MGTKSCLDVNYGNLTREGRQCSSECRSRVALNNDSGRPKLFKVDVEGLHQFTQQFGQTSCRAFDVQPDIGAQPE</sequence>
<evidence type="ECO:0000313" key="1">
    <source>
        <dbReference type="EMBL" id="EME58605.1"/>
    </source>
</evidence>
<keyword evidence="2" id="KW-1185">Reference proteome</keyword>
<proteinExistence type="predicted"/>
<protein>
    <submittedName>
        <fullName evidence="1">Uncharacterized protein</fullName>
    </submittedName>
</protein>